<keyword evidence="4" id="KW-0472">Membrane</keyword>
<dbReference type="KEGG" id="fbl:Fbal_2795"/>
<dbReference type="SUPFAM" id="SSF74653">
    <property type="entry name" value="TolA/TonB C-terminal domain"/>
    <property type="match status" value="1"/>
</dbReference>
<dbReference type="OrthoDB" id="6335014at2"/>
<proteinExistence type="predicted"/>
<dbReference type="HOGENOM" id="CLU_1691780_0_0_6"/>
<evidence type="ECO:0000256" key="3">
    <source>
        <dbReference type="ARBA" id="ARBA00022989"/>
    </source>
</evidence>
<feature type="domain" description="TonB C-terminal" evidence="6">
    <location>
        <begin position="37"/>
        <end position="130"/>
    </location>
</feature>
<dbReference type="InterPro" id="IPR006260">
    <property type="entry name" value="TonB/TolA_C"/>
</dbReference>
<sequence>MDRRLSLTAALLVVLNGCSATPESASAVDAQPQPDLLTQAPWNKLNRPVPLYPIEAARAFETGCATVAYTLSPDGLVSDIEVVQQDNRHFGKAAKGAVRRWDWQSLPQQTLQQPVRVQTRFDFCFETERDGQRCDALTETFTCPGKDRLASIASVKVRP</sequence>
<dbReference type="InterPro" id="IPR037682">
    <property type="entry name" value="TonB_C"/>
</dbReference>
<evidence type="ECO:0000313" key="7">
    <source>
        <dbReference type="EMBL" id="ADN76997.1"/>
    </source>
</evidence>
<reference evidence="7 8" key="1">
    <citation type="journal article" date="2010" name="Stand. Genomic Sci.">
        <title>Complete genome sequence of Ferrimonas balearica type strain (PAT).</title>
        <authorList>
            <person name="Nolan M."/>
            <person name="Sikorski J."/>
            <person name="Davenport K."/>
            <person name="Lucas S."/>
            <person name="Glavina Del Rio T."/>
            <person name="Tice H."/>
            <person name="Cheng J."/>
            <person name="Goodwin L."/>
            <person name="Pitluck S."/>
            <person name="Liolios K."/>
            <person name="Ivanova N."/>
            <person name="Mavromatis K."/>
            <person name="Ovchinnikova G."/>
            <person name="Pati A."/>
            <person name="Chen A."/>
            <person name="Palaniappan K."/>
            <person name="Land M."/>
            <person name="Hauser L."/>
            <person name="Chang Y."/>
            <person name="Jeffries C."/>
            <person name="Tapia R."/>
            <person name="Brettin T."/>
            <person name="Detter J."/>
            <person name="Han C."/>
            <person name="Yasawong M."/>
            <person name="Rohde M."/>
            <person name="Tindall B."/>
            <person name="Goker M."/>
            <person name="Woyke T."/>
            <person name="Bristow J."/>
            <person name="Eisen J."/>
            <person name="Markowitz V."/>
            <person name="Hugenholtz P."/>
            <person name="Kyrpides N."/>
            <person name="Klenk H."/>
            <person name="Lapidus A."/>
        </authorList>
    </citation>
    <scope>NUCLEOTIDE SEQUENCE [LARGE SCALE GENOMIC DNA]</scope>
    <source>
        <strain evidence="8">DSM 9799 / CCM 4581 / KCTC 23876 / PAT</strain>
    </source>
</reference>
<keyword evidence="8" id="KW-1185">Reference proteome</keyword>
<dbReference type="STRING" id="550540.Fbal_2795"/>
<evidence type="ECO:0000313" key="8">
    <source>
        <dbReference type="Proteomes" id="UP000006683"/>
    </source>
</evidence>
<organism evidence="7 8">
    <name type="scientific">Ferrimonas balearica (strain DSM 9799 / CCM 4581 / KCTC 23876 / PAT)</name>
    <dbReference type="NCBI Taxonomy" id="550540"/>
    <lineage>
        <taxon>Bacteria</taxon>
        <taxon>Pseudomonadati</taxon>
        <taxon>Pseudomonadota</taxon>
        <taxon>Gammaproteobacteria</taxon>
        <taxon>Alteromonadales</taxon>
        <taxon>Ferrimonadaceae</taxon>
        <taxon>Ferrimonas</taxon>
    </lineage>
</organism>
<dbReference type="NCBIfam" id="TIGR01352">
    <property type="entry name" value="tonB_Cterm"/>
    <property type="match status" value="1"/>
</dbReference>
<dbReference type="AlphaFoldDB" id="E1SS65"/>
<dbReference type="EMBL" id="CP002209">
    <property type="protein sequence ID" value="ADN76997.1"/>
    <property type="molecule type" value="Genomic_DNA"/>
</dbReference>
<evidence type="ECO:0000256" key="2">
    <source>
        <dbReference type="ARBA" id="ARBA00022692"/>
    </source>
</evidence>
<dbReference type="PROSITE" id="PS52015">
    <property type="entry name" value="TONB_CTD"/>
    <property type="match status" value="1"/>
</dbReference>
<evidence type="ECO:0000259" key="6">
    <source>
        <dbReference type="PROSITE" id="PS52015"/>
    </source>
</evidence>
<gene>
    <name evidence="7" type="ordered locus">Fbal_2795</name>
</gene>
<keyword evidence="2" id="KW-0812">Transmembrane</keyword>
<keyword evidence="3" id="KW-1133">Transmembrane helix</keyword>
<comment type="subcellular location">
    <subcellularLocation>
        <location evidence="1">Membrane</location>
        <topology evidence="1">Single-pass membrane protein</topology>
    </subcellularLocation>
</comment>
<dbReference type="Proteomes" id="UP000006683">
    <property type="component" value="Chromosome"/>
</dbReference>
<dbReference type="RefSeq" id="WP_013346303.1">
    <property type="nucleotide sequence ID" value="NC_014541.1"/>
</dbReference>
<dbReference type="GO" id="GO:0055085">
    <property type="term" value="P:transmembrane transport"/>
    <property type="evidence" value="ECO:0007669"/>
    <property type="project" value="InterPro"/>
</dbReference>
<dbReference type="GeneID" id="67184048"/>
<name>E1SS65_FERBD</name>
<evidence type="ECO:0000256" key="5">
    <source>
        <dbReference type="SAM" id="SignalP"/>
    </source>
</evidence>
<dbReference type="Gene3D" id="3.30.1150.10">
    <property type="match status" value="1"/>
</dbReference>
<protein>
    <submittedName>
        <fullName evidence="7">TonB family protein</fullName>
    </submittedName>
</protein>
<feature type="chain" id="PRO_5003151072" evidence="5">
    <location>
        <begin position="21"/>
        <end position="159"/>
    </location>
</feature>
<evidence type="ECO:0000256" key="4">
    <source>
        <dbReference type="ARBA" id="ARBA00023136"/>
    </source>
</evidence>
<keyword evidence="5" id="KW-0732">Signal</keyword>
<evidence type="ECO:0000256" key="1">
    <source>
        <dbReference type="ARBA" id="ARBA00004167"/>
    </source>
</evidence>
<dbReference type="eggNOG" id="COG0810">
    <property type="taxonomic scope" value="Bacteria"/>
</dbReference>
<dbReference type="GO" id="GO:0016020">
    <property type="term" value="C:membrane"/>
    <property type="evidence" value="ECO:0007669"/>
    <property type="project" value="UniProtKB-SubCell"/>
</dbReference>
<dbReference type="Pfam" id="PF03544">
    <property type="entry name" value="TonB_C"/>
    <property type="match status" value="1"/>
</dbReference>
<accession>E1SS65</accession>
<feature type="signal peptide" evidence="5">
    <location>
        <begin position="1"/>
        <end position="20"/>
    </location>
</feature>